<protein>
    <submittedName>
        <fullName evidence="2">Uncharacterized protein</fullName>
    </submittedName>
</protein>
<reference evidence="2 3" key="1">
    <citation type="submission" date="2023-10" db="EMBL/GenBank/DDBJ databases">
        <title>Genome-Wide Identification Analysis in wild type Solanum Pinnatisectum Reveals Some Genes Defensing Phytophthora Infestans.</title>
        <authorList>
            <person name="Sun C."/>
        </authorList>
    </citation>
    <scope>NUCLEOTIDE SEQUENCE [LARGE SCALE GENOMIC DNA]</scope>
    <source>
        <strain evidence="2">LQN</strain>
        <tissue evidence="2">Leaf</tissue>
    </source>
</reference>
<evidence type="ECO:0000256" key="1">
    <source>
        <dbReference type="SAM" id="MobiDB-lite"/>
    </source>
</evidence>
<accession>A0AAV9K5I1</accession>
<dbReference type="AlphaFoldDB" id="A0AAV9K5I1"/>
<name>A0AAV9K5I1_9SOLN</name>
<dbReference type="EMBL" id="JAWPEI010000012">
    <property type="protein sequence ID" value="KAK4708423.1"/>
    <property type="molecule type" value="Genomic_DNA"/>
</dbReference>
<feature type="compositionally biased region" description="Polar residues" evidence="1">
    <location>
        <begin position="93"/>
        <end position="103"/>
    </location>
</feature>
<keyword evidence="3" id="KW-1185">Reference proteome</keyword>
<evidence type="ECO:0000313" key="3">
    <source>
        <dbReference type="Proteomes" id="UP001311915"/>
    </source>
</evidence>
<gene>
    <name evidence="2" type="ORF">R3W88_029348</name>
</gene>
<dbReference type="Proteomes" id="UP001311915">
    <property type="component" value="Unassembled WGS sequence"/>
</dbReference>
<evidence type="ECO:0000313" key="2">
    <source>
        <dbReference type="EMBL" id="KAK4708423.1"/>
    </source>
</evidence>
<proteinExistence type="predicted"/>
<comment type="caution">
    <text evidence="2">The sequence shown here is derived from an EMBL/GenBank/DDBJ whole genome shotgun (WGS) entry which is preliminary data.</text>
</comment>
<feature type="region of interest" description="Disordered" evidence="1">
    <location>
        <begin position="75"/>
        <end position="103"/>
    </location>
</feature>
<sequence>MVYHIHSMVDRAKALGDQPSMEDLYIFRAMVRNEGEKCLTYVHEAARINVQVNYRRDEARKRCVAGRMARAVEKGRAPIEMDESVSEDDHTTSDIGSISRGQT</sequence>
<organism evidence="2 3">
    <name type="scientific">Solanum pinnatisectum</name>
    <name type="common">tansyleaf nightshade</name>
    <dbReference type="NCBI Taxonomy" id="50273"/>
    <lineage>
        <taxon>Eukaryota</taxon>
        <taxon>Viridiplantae</taxon>
        <taxon>Streptophyta</taxon>
        <taxon>Embryophyta</taxon>
        <taxon>Tracheophyta</taxon>
        <taxon>Spermatophyta</taxon>
        <taxon>Magnoliopsida</taxon>
        <taxon>eudicotyledons</taxon>
        <taxon>Gunneridae</taxon>
        <taxon>Pentapetalae</taxon>
        <taxon>asterids</taxon>
        <taxon>lamiids</taxon>
        <taxon>Solanales</taxon>
        <taxon>Solanaceae</taxon>
        <taxon>Solanoideae</taxon>
        <taxon>Solaneae</taxon>
        <taxon>Solanum</taxon>
    </lineage>
</organism>